<name>A0A7G9GUV5_9FUSO</name>
<dbReference type="Pfam" id="PF01497">
    <property type="entry name" value="Peripla_BP_2"/>
    <property type="match status" value="1"/>
</dbReference>
<evidence type="ECO:0000259" key="2">
    <source>
        <dbReference type="PROSITE" id="PS50983"/>
    </source>
</evidence>
<keyword evidence="4" id="KW-1185">Reference proteome</keyword>
<dbReference type="NCBIfam" id="NF038402">
    <property type="entry name" value="TroA_like"/>
    <property type="match status" value="1"/>
</dbReference>
<dbReference type="EMBL" id="CP060637">
    <property type="protein sequence ID" value="QNM14587.1"/>
    <property type="molecule type" value="Genomic_DNA"/>
</dbReference>
<dbReference type="PANTHER" id="PTHR30535">
    <property type="entry name" value="VITAMIN B12-BINDING PROTEIN"/>
    <property type="match status" value="1"/>
</dbReference>
<dbReference type="KEGG" id="fho:H9Q81_06295"/>
<evidence type="ECO:0000256" key="1">
    <source>
        <dbReference type="ARBA" id="ARBA00022729"/>
    </source>
</evidence>
<keyword evidence="1" id="KW-0732">Signal</keyword>
<evidence type="ECO:0000313" key="3">
    <source>
        <dbReference type="EMBL" id="QNM14587.1"/>
    </source>
</evidence>
<dbReference type="AlphaFoldDB" id="A0A7G9GUV5"/>
<proteinExistence type="predicted"/>
<dbReference type="Gene3D" id="3.40.50.1980">
    <property type="entry name" value="Nitrogenase molybdenum iron protein domain"/>
    <property type="match status" value="2"/>
</dbReference>
<evidence type="ECO:0000313" key="4">
    <source>
        <dbReference type="Proteomes" id="UP000515913"/>
    </source>
</evidence>
<protein>
    <submittedName>
        <fullName evidence="3">ABC transporter substrate-binding protein</fullName>
    </submittedName>
</protein>
<dbReference type="SUPFAM" id="SSF53807">
    <property type="entry name" value="Helical backbone' metal receptor"/>
    <property type="match status" value="1"/>
</dbReference>
<dbReference type="GO" id="GO:0071281">
    <property type="term" value="P:cellular response to iron ion"/>
    <property type="evidence" value="ECO:0007669"/>
    <property type="project" value="TreeGrafter"/>
</dbReference>
<organism evidence="3 4">
    <name type="scientific">Fusobacterium hominis</name>
    <dbReference type="NCBI Taxonomy" id="2764326"/>
    <lineage>
        <taxon>Bacteria</taxon>
        <taxon>Fusobacteriati</taxon>
        <taxon>Fusobacteriota</taxon>
        <taxon>Fusobacteriia</taxon>
        <taxon>Fusobacteriales</taxon>
        <taxon>Fusobacteriaceae</taxon>
        <taxon>Fusobacterium</taxon>
    </lineage>
</organism>
<gene>
    <name evidence="3" type="ORF">H9Q81_06295</name>
</gene>
<dbReference type="InterPro" id="IPR002491">
    <property type="entry name" value="ABC_transptr_periplasmic_BD"/>
</dbReference>
<dbReference type="PROSITE" id="PS50983">
    <property type="entry name" value="FE_B12_PBP"/>
    <property type="match status" value="1"/>
</dbReference>
<sequence length="272" mass="30235">MKKLVMLFLLVSCVMFGKTYEKIVIMAPSMFEVACLLGVENKVVGLGEISGKDIYPIEKSKNIPKVGNAFRPSIEKIIALTPDLVVANEGINFPTKEFAQHGINVVEFSTRRIEDIFSNIEKFGKLVGKEKEAQEVIVSSRKKLENIKKIANNNLKGVFIYSTSPLMVFTDKSLPGDILEVLGVKNIGENLSGGKPVINPELILKENPDFIVGIMSVDSVETLKKSIPLVEHTNAGKNNNIFIFDAELIYRNSPRMLEGIEILSERLNKIIK</sequence>
<feature type="domain" description="Fe/B12 periplasmic-binding" evidence="2">
    <location>
        <begin position="22"/>
        <end position="272"/>
    </location>
</feature>
<dbReference type="PANTHER" id="PTHR30535:SF34">
    <property type="entry name" value="MOLYBDATE-BINDING PROTEIN MOLA"/>
    <property type="match status" value="1"/>
</dbReference>
<dbReference type="Proteomes" id="UP000515913">
    <property type="component" value="Chromosome"/>
</dbReference>
<dbReference type="RefSeq" id="WP_101474145.1">
    <property type="nucleotide sequence ID" value="NZ_CP060637.1"/>
</dbReference>
<dbReference type="InterPro" id="IPR054828">
    <property type="entry name" value="Vit_B12_bind_prot"/>
</dbReference>
<reference evidence="3 4" key="1">
    <citation type="submission" date="2020-08" db="EMBL/GenBank/DDBJ databases">
        <authorList>
            <person name="Liu C."/>
            <person name="Sun Q."/>
        </authorList>
    </citation>
    <scope>NUCLEOTIDE SEQUENCE [LARGE SCALE GENOMIC DNA]</scope>
    <source>
        <strain evidence="3 4">NSJ-57</strain>
    </source>
</reference>
<dbReference type="InterPro" id="IPR050902">
    <property type="entry name" value="ABC_Transporter_SBP"/>
</dbReference>
<accession>A0A7G9GUV5</accession>